<dbReference type="AlphaFoldDB" id="A0A372EEC1"/>
<proteinExistence type="predicted"/>
<reference evidence="2 3" key="1">
    <citation type="submission" date="2018-08" db="EMBL/GenBank/DDBJ databases">
        <title>Hydrogenophaga sp. LA-38 isolated from sludge.</title>
        <authorList>
            <person name="Im W.-T."/>
        </authorList>
    </citation>
    <scope>NUCLEOTIDE SEQUENCE [LARGE SCALE GENOMIC DNA]</scope>
    <source>
        <strain evidence="2 3">LA-38</strain>
    </source>
</reference>
<evidence type="ECO:0000256" key="1">
    <source>
        <dbReference type="SAM" id="MobiDB-lite"/>
    </source>
</evidence>
<keyword evidence="3" id="KW-1185">Reference proteome</keyword>
<dbReference type="InterPro" id="IPR021549">
    <property type="entry name" value="DUF2894"/>
</dbReference>
<dbReference type="Pfam" id="PF11445">
    <property type="entry name" value="DUF2894"/>
    <property type="match status" value="1"/>
</dbReference>
<evidence type="ECO:0000313" key="3">
    <source>
        <dbReference type="Proteomes" id="UP000261931"/>
    </source>
</evidence>
<feature type="region of interest" description="Disordered" evidence="1">
    <location>
        <begin position="46"/>
        <end position="70"/>
    </location>
</feature>
<comment type="caution">
    <text evidence="2">The sequence shown here is derived from an EMBL/GenBank/DDBJ whole genome shotgun (WGS) entry which is preliminary data.</text>
</comment>
<sequence length="179" mass="19365">MAPGGPSVTDAEAVRAHYRAALARRMQTAPEAVQRRLMATLASLPPAEAAASEPAPVERALRPRSKPPLTPLAQLNQHIGQRTQPAGTARPELRSAQAFHDSWARLCAEDEVAQAVQRGPEAAGPLNSHMLVLRTLSLLSELSPDYLHRFMVHTDTLLWLDEASARPKPAAAAKARKAR</sequence>
<gene>
    <name evidence="2" type="ORF">DY262_20375</name>
</gene>
<evidence type="ECO:0000313" key="2">
    <source>
        <dbReference type="EMBL" id="RFP76178.1"/>
    </source>
</evidence>
<organism evidence="2 3">
    <name type="scientific">Hydrogenophaga borbori</name>
    <dbReference type="NCBI Taxonomy" id="2294117"/>
    <lineage>
        <taxon>Bacteria</taxon>
        <taxon>Pseudomonadati</taxon>
        <taxon>Pseudomonadota</taxon>
        <taxon>Betaproteobacteria</taxon>
        <taxon>Burkholderiales</taxon>
        <taxon>Comamonadaceae</taxon>
        <taxon>Hydrogenophaga</taxon>
    </lineage>
</organism>
<dbReference type="Proteomes" id="UP000261931">
    <property type="component" value="Unassembled WGS sequence"/>
</dbReference>
<name>A0A372EEC1_9BURK</name>
<dbReference type="EMBL" id="QVLS01000017">
    <property type="protein sequence ID" value="RFP76178.1"/>
    <property type="molecule type" value="Genomic_DNA"/>
</dbReference>
<protein>
    <submittedName>
        <fullName evidence="2">DUF2894 domain-containing protein</fullName>
    </submittedName>
</protein>
<feature type="compositionally biased region" description="Low complexity" evidence="1">
    <location>
        <begin position="46"/>
        <end position="55"/>
    </location>
</feature>
<accession>A0A372EEC1</accession>